<dbReference type="AlphaFoldDB" id="A0A0L0SMJ9"/>
<name>A0A0L0SMJ9_ALLM3</name>
<feature type="compositionally biased region" description="Polar residues" evidence="4">
    <location>
        <begin position="41"/>
        <end position="51"/>
    </location>
</feature>
<keyword evidence="2" id="KW-0677">Repeat</keyword>
<dbReference type="InterPro" id="IPR011047">
    <property type="entry name" value="Quinoprotein_ADH-like_sf"/>
</dbReference>
<dbReference type="Pfam" id="PF00400">
    <property type="entry name" value="WD40"/>
    <property type="match status" value="1"/>
</dbReference>
<keyword evidence="6" id="KW-1185">Reference proteome</keyword>
<dbReference type="eggNOG" id="KOG2106">
    <property type="taxonomic scope" value="Eukaryota"/>
</dbReference>
<dbReference type="InterPro" id="IPR019775">
    <property type="entry name" value="WD40_repeat_CS"/>
</dbReference>
<dbReference type="EMBL" id="GG745343">
    <property type="protein sequence ID" value="KNE63786.1"/>
    <property type="molecule type" value="Genomic_DNA"/>
</dbReference>
<evidence type="ECO:0000256" key="1">
    <source>
        <dbReference type="ARBA" id="ARBA00022574"/>
    </source>
</evidence>
<feature type="compositionally biased region" description="Polar residues" evidence="4">
    <location>
        <begin position="95"/>
        <end position="105"/>
    </location>
</feature>
<evidence type="ECO:0000313" key="6">
    <source>
        <dbReference type="Proteomes" id="UP000054350"/>
    </source>
</evidence>
<feature type="region of interest" description="Disordered" evidence="4">
    <location>
        <begin position="1"/>
        <end position="135"/>
    </location>
</feature>
<dbReference type="InterPro" id="IPR015943">
    <property type="entry name" value="WD40/YVTN_repeat-like_dom_sf"/>
</dbReference>
<accession>A0A0L0SMJ9</accession>
<sequence>MPPPTGARATGPAAANGLPEPARLGAAAPASTRATSASALNVPSASASNRTHTPRAPAASKPNPSPTTAATSSSASRSPHTSATHLATPSRRKSSTSIAKSAQSLSTGPAPASPAPAPVAAPAAAVTTTTTPGDPPAIDPLAAISGNLRIAWAADTGGAHVHCCAISPAGDLVALGLATGAVTTFHVSTGKQVRKLTRTDAELAVPCTAVAWRPDTSGTLAAAFPDGRVTFWHATSGTSAGAGIDEGDNQIFAAEYAPSTSSTTSAAHGIRLATAGSDGTVRIYSEPSDAPRTLTHELAHGARDAHAAGHSNRVFCVRWHPRDANTLASGGWDSTVQIWDLTSGAA</sequence>
<organism evidence="5 6">
    <name type="scientific">Allomyces macrogynus (strain ATCC 38327)</name>
    <name type="common">Allomyces javanicus var. macrogynus</name>
    <dbReference type="NCBI Taxonomy" id="578462"/>
    <lineage>
        <taxon>Eukaryota</taxon>
        <taxon>Fungi</taxon>
        <taxon>Fungi incertae sedis</taxon>
        <taxon>Blastocladiomycota</taxon>
        <taxon>Blastocladiomycetes</taxon>
        <taxon>Blastocladiales</taxon>
        <taxon>Blastocladiaceae</taxon>
        <taxon>Allomyces</taxon>
    </lineage>
</organism>
<dbReference type="PANTHER" id="PTHR47822:SF2">
    <property type="entry name" value="F-BOX AND WD-40 DOMAIN PROTEIN 7"/>
    <property type="match status" value="1"/>
</dbReference>
<dbReference type="Gene3D" id="2.130.10.10">
    <property type="entry name" value="YVTN repeat-like/Quinoprotein amine dehydrogenase"/>
    <property type="match status" value="2"/>
</dbReference>
<dbReference type="SUPFAM" id="SSF50998">
    <property type="entry name" value="Quinoprotein alcohol dehydrogenase-like"/>
    <property type="match status" value="1"/>
</dbReference>
<feature type="compositionally biased region" description="Low complexity" evidence="4">
    <location>
        <begin position="56"/>
        <end position="84"/>
    </location>
</feature>
<dbReference type="InterPro" id="IPR001680">
    <property type="entry name" value="WD40_rpt"/>
</dbReference>
<feature type="compositionally biased region" description="Low complexity" evidence="4">
    <location>
        <begin position="120"/>
        <end position="132"/>
    </location>
</feature>
<feature type="compositionally biased region" description="Low complexity" evidence="4">
    <location>
        <begin position="1"/>
        <end position="40"/>
    </location>
</feature>
<protein>
    <submittedName>
        <fullName evidence="5">Uncharacterized protein</fullName>
    </submittedName>
</protein>
<evidence type="ECO:0000256" key="4">
    <source>
        <dbReference type="SAM" id="MobiDB-lite"/>
    </source>
</evidence>
<keyword evidence="1 3" id="KW-0853">WD repeat</keyword>
<evidence type="ECO:0000256" key="2">
    <source>
        <dbReference type="ARBA" id="ARBA00022737"/>
    </source>
</evidence>
<dbReference type="SMART" id="SM00320">
    <property type="entry name" value="WD40"/>
    <property type="match status" value="4"/>
</dbReference>
<dbReference type="VEuPathDB" id="FungiDB:AMAG_08864"/>
<reference evidence="5 6" key="1">
    <citation type="submission" date="2009-11" db="EMBL/GenBank/DDBJ databases">
        <title>Annotation of Allomyces macrogynus ATCC 38327.</title>
        <authorList>
            <consortium name="The Broad Institute Genome Sequencing Platform"/>
            <person name="Russ C."/>
            <person name="Cuomo C."/>
            <person name="Burger G."/>
            <person name="Gray M.W."/>
            <person name="Holland P.W.H."/>
            <person name="King N."/>
            <person name="Lang F.B.F."/>
            <person name="Roger A.J."/>
            <person name="Ruiz-Trillo I."/>
            <person name="Young S.K."/>
            <person name="Zeng Q."/>
            <person name="Gargeya S."/>
            <person name="Fitzgerald M."/>
            <person name="Haas B."/>
            <person name="Abouelleil A."/>
            <person name="Alvarado L."/>
            <person name="Arachchi H.M."/>
            <person name="Berlin A."/>
            <person name="Chapman S.B."/>
            <person name="Gearin G."/>
            <person name="Goldberg J."/>
            <person name="Griggs A."/>
            <person name="Gujja S."/>
            <person name="Hansen M."/>
            <person name="Heiman D."/>
            <person name="Howarth C."/>
            <person name="Larimer J."/>
            <person name="Lui A."/>
            <person name="MacDonald P.J.P."/>
            <person name="McCowen C."/>
            <person name="Montmayeur A."/>
            <person name="Murphy C."/>
            <person name="Neiman D."/>
            <person name="Pearson M."/>
            <person name="Priest M."/>
            <person name="Roberts A."/>
            <person name="Saif S."/>
            <person name="Shea T."/>
            <person name="Sisk P."/>
            <person name="Stolte C."/>
            <person name="Sykes S."/>
            <person name="Wortman J."/>
            <person name="Nusbaum C."/>
            <person name="Birren B."/>
        </authorList>
    </citation>
    <scope>NUCLEOTIDE SEQUENCE [LARGE SCALE GENOMIC DNA]</scope>
    <source>
        <strain evidence="5 6">ATCC 38327</strain>
    </source>
</reference>
<dbReference type="OrthoDB" id="10251741at2759"/>
<dbReference type="PROSITE" id="PS50082">
    <property type="entry name" value="WD_REPEATS_2"/>
    <property type="match status" value="1"/>
</dbReference>
<dbReference type="Proteomes" id="UP000054350">
    <property type="component" value="Unassembled WGS sequence"/>
</dbReference>
<reference evidence="6" key="2">
    <citation type="submission" date="2009-11" db="EMBL/GenBank/DDBJ databases">
        <title>The Genome Sequence of Allomyces macrogynus strain ATCC 38327.</title>
        <authorList>
            <consortium name="The Broad Institute Genome Sequencing Platform"/>
            <person name="Russ C."/>
            <person name="Cuomo C."/>
            <person name="Shea T."/>
            <person name="Young S.K."/>
            <person name="Zeng Q."/>
            <person name="Koehrsen M."/>
            <person name="Haas B."/>
            <person name="Borodovsky M."/>
            <person name="Guigo R."/>
            <person name="Alvarado L."/>
            <person name="Berlin A."/>
            <person name="Borenstein D."/>
            <person name="Chen Z."/>
            <person name="Engels R."/>
            <person name="Freedman E."/>
            <person name="Gellesch M."/>
            <person name="Goldberg J."/>
            <person name="Griggs A."/>
            <person name="Gujja S."/>
            <person name="Heiman D."/>
            <person name="Hepburn T."/>
            <person name="Howarth C."/>
            <person name="Jen D."/>
            <person name="Larson L."/>
            <person name="Lewis B."/>
            <person name="Mehta T."/>
            <person name="Park D."/>
            <person name="Pearson M."/>
            <person name="Roberts A."/>
            <person name="Saif S."/>
            <person name="Shenoy N."/>
            <person name="Sisk P."/>
            <person name="Stolte C."/>
            <person name="Sykes S."/>
            <person name="Walk T."/>
            <person name="White J."/>
            <person name="Yandava C."/>
            <person name="Burger G."/>
            <person name="Gray M.W."/>
            <person name="Holland P.W.H."/>
            <person name="King N."/>
            <person name="Lang F.B.F."/>
            <person name="Roger A.J."/>
            <person name="Ruiz-Trillo I."/>
            <person name="Lander E."/>
            <person name="Nusbaum C."/>
        </authorList>
    </citation>
    <scope>NUCLEOTIDE SEQUENCE [LARGE SCALE GENOMIC DNA]</scope>
    <source>
        <strain evidence="6">ATCC 38327</strain>
    </source>
</reference>
<gene>
    <name evidence="5" type="ORF">AMAG_08864</name>
</gene>
<dbReference type="STRING" id="578462.A0A0L0SMJ9"/>
<feature type="repeat" description="WD" evidence="3">
    <location>
        <begin position="307"/>
        <end position="346"/>
    </location>
</feature>
<evidence type="ECO:0000313" key="5">
    <source>
        <dbReference type="EMBL" id="KNE63786.1"/>
    </source>
</evidence>
<dbReference type="PANTHER" id="PTHR47822">
    <property type="entry name" value="CARBOHYDRATE BINDING DOMAIN CONTAINING PROTEIN"/>
    <property type="match status" value="1"/>
</dbReference>
<dbReference type="PROSITE" id="PS50294">
    <property type="entry name" value="WD_REPEATS_REGION"/>
    <property type="match status" value="1"/>
</dbReference>
<dbReference type="PROSITE" id="PS00678">
    <property type="entry name" value="WD_REPEATS_1"/>
    <property type="match status" value="1"/>
</dbReference>
<evidence type="ECO:0000256" key="3">
    <source>
        <dbReference type="PROSITE-ProRule" id="PRU00221"/>
    </source>
</evidence>
<proteinExistence type="predicted"/>